<dbReference type="Gene3D" id="1.20.1070.10">
    <property type="entry name" value="Rhodopsin 7-helix transmembrane proteins"/>
    <property type="match status" value="1"/>
</dbReference>
<keyword evidence="2 6" id="KW-0812">Transmembrane</keyword>
<evidence type="ECO:0000313" key="9">
    <source>
        <dbReference type="Proteomes" id="UP001320245"/>
    </source>
</evidence>
<proteinExistence type="predicted"/>
<accession>A0AAN9YC62</accession>
<evidence type="ECO:0000256" key="5">
    <source>
        <dbReference type="SAM" id="MobiDB-lite"/>
    </source>
</evidence>
<feature type="compositionally biased region" description="Low complexity" evidence="5">
    <location>
        <begin position="369"/>
        <end position="381"/>
    </location>
</feature>
<dbReference type="SUPFAM" id="SSF81321">
    <property type="entry name" value="Family A G protein-coupled receptor-like"/>
    <property type="match status" value="1"/>
</dbReference>
<feature type="transmembrane region" description="Helical" evidence="6">
    <location>
        <begin position="133"/>
        <end position="154"/>
    </location>
</feature>
<feature type="transmembrane region" description="Helical" evidence="6">
    <location>
        <begin position="58"/>
        <end position="76"/>
    </location>
</feature>
<dbReference type="PANTHER" id="PTHR23112:SF0">
    <property type="entry name" value="TRANSMEMBRANE PROTEIN 116"/>
    <property type="match status" value="1"/>
</dbReference>
<keyword evidence="4 6" id="KW-0472">Membrane</keyword>
<dbReference type="GO" id="GO:0005886">
    <property type="term" value="C:plasma membrane"/>
    <property type="evidence" value="ECO:0007669"/>
    <property type="project" value="TreeGrafter"/>
</dbReference>
<dbReference type="Pfam" id="PF00002">
    <property type="entry name" value="7tm_2"/>
    <property type="match status" value="1"/>
</dbReference>
<dbReference type="Proteomes" id="UP001320245">
    <property type="component" value="Unassembled WGS sequence"/>
</dbReference>
<name>A0AAN9YC62_9PEZI</name>
<dbReference type="AlphaFoldDB" id="A0AAN9YC62"/>
<feature type="domain" description="G-protein coupled receptors family 2 profile 2" evidence="7">
    <location>
        <begin position="22"/>
        <end position="187"/>
    </location>
</feature>
<dbReference type="GO" id="GO:0007189">
    <property type="term" value="P:adenylate cyclase-activating G protein-coupled receptor signaling pathway"/>
    <property type="evidence" value="ECO:0007669"/>
    <property type="project" value="TreeGrafter"/>
</dbReference>
<gene>
    <name evidence="8" type="ORF">SLS53_008429</name>
</gene>
<protein>
    <recommendedName>
        <fullName evidence="7">G-protein coupled receptors family 2 profile 2 domain-containing protein</fullName>
    </recommendedName>
</protein>
<feature type="transmembrane region" description="Helical" evidence="6">
    <location>
        <begin position="28"/>
        <end position="46"/>
    </location>
</feature>
<evidence type="ECO:0000256" key="1">
    <source>
        <dbReference type="ARBA" id="ARBA00004141"/>
    </source>
</evidence>
<dbReference type="PROSITE" id="PS50261">
    <property type="entry name" value="G_PROTEIN_RECEP_F2_4"/>
    <property type="match status" value="1"/>
</dbReference>
<feature type="transmembrane region" description="Helical" evidence="6">
    <location>
        <begin position="107"/>
        <end position="127"/>
    </location>
</feature>
<dbReference type="InterPro" id="IPR017981">
    <property type="entry name" value="GPCR_2-like_7TM"/>
</dbReference>
<evidence type="ECO:0000256" key="4">
    <source>
        <dbReference type="ARBA" id="ARBA00023136"/>
    </source>
</evidence>
<comment type="subcellular location">
    <subcellularLocation>
        <location evidence="1">Membrane</location>
        <topology evidence="1">Multi-pass membrane protein</topology>
    </subcellularLocation>
</comment>
<dbReference type="PANTHER" id="PTHR23112">
    <property type="entry name" value="G PROTEIN-COUPLED RECEPTOR 157-RELATED"/>
    <property type="match status" value="1"/>
</dbReference>
<evidence type="ECO:0000256" key="6">
    <source>
        <dbReference type="SAM" id="Phobius"/>
    </source>
</evidence>
<evidence type="ECO:0000259" key="7">
    <source>
        <dbReference type="PROSITE" id="PS50261"/>
    </source>
</evidence>
<sequence length="589" mass="65612">MDEPLAEDREFAMLEAGQISTLNAVERMGATLSLFGILLIFITFAYSKRLRTIPNTFIFFASLANVGACVACLIAYDGIQAMSQDRNAALCQAQAFMFEWFMQSDPWWSFAMAVNVYMVFFMSFNPTTFRQYLWIYCVICFGLPSIPAFVFLFVRQDRGLVYGDAARNQLRNLSLSNQAKDDEDATCESPGVRDSAEKNLTVHPGQGYYGTVTTEVQVTSATIPTTPNPFLWPPDVNYGAPKRSSDTTTPQPSPSREGPPRNAPGGLSPIQSHSYPWSCEPSAFNPGGDVALASPITTLVNSNDSSSSYNYQKAPLHGRGHHPVHNVEHNFEHTGFGGATQSTTISAGLSNMSDVRDLSPTRIPSPMMSTTTRTTTKNTSSADQPEMRAPPAKEGATGRKKMQTPNLFQRLSRTTEKFRSKLRHMDPVKLAYLRTSFVFAISVLVTWTPSSINRVYTLIYPERSSWGLNIAAAVVLPLQGVWNAVIYFTTSWKIFREEMEMTRAGRRVLESLRLDSSTALARQSGSFALASSLRTPRSEMGRGRRLEPDGYFENDVELLSPTRTQPQRPRQMQRSSTIRVMRKGLEDFS</sequence>
<dbReference type="EMBL" id="JAJSPL020000050">
    <property type="protein sequence ID" value="KAK7732543.1"/>
    <property type="molecule type" value="Genomic_DNA"/>
</dbReference>
<dbReference type="GO" id="GO:0007166">
    <property type="term" value="P:cell surface receptor signaling pathway"/>
    <property type="evidence" value="ECO:0007669"/>
    <property type="project" value="InterPro"/>
</dbReference>
<evidence type="ECO:0000256" key="3">
    <source>
        <dbReference type="ARBA" id="ARBA00022989"/>
    </source>
</evidence>
<comment type="caution">
    <text evidence="8">The sequence shown here is derived from an EMBL/GenBank/DDBJ whole genome shotgun (WGS) entry which is preliminary data.</text>
</comment>
<evidence type="ECO:0000256" key="2">
    <source>
        <dbReference type="ARBA" id="ARBA00022692"/>
    </source>
</evidence>
<feature type="region of interest" description="Disordered" evidence="5">
    <location>
        <begin position="223"/>
        <end position="280"/>
    </location>
</feature>
<keyword evidence="3 6" id="KW-1133">Transmembrane helix</keyword>
<dbReference type="InterPro" id="IPR000832">
    <property type="entry name" value="GPCR_2_secretin-like"/>
</dbReference>
<evidence type="ECO:0000313" key="8">
    <source>
        <dbReference type="EMBL" id="KAK7732543.1"/>
    </source>
</evidence>
<keyword evidence="9" id="KW-1185">Reference proteome</keyword>
<feature type="region of interest" description="Disordered" evidence="5">
    <location>
        <begin position="177"/>
        <end position="200"/>
    </location>
</feature>
<organism evidence="8 9">
    <name type="scientific">Cytospora paraplurivora</name>
    <dbReference type="NCBI Taxonomy" id="2898453"/>
    <lineage>
        <taxon>Eukaryota</taxon>
        <taxon>Fungi</taxon>
        <taxon>Dikarya</taxon>
        <taxon>Ascomycota</taxon>
        <taxon>Pezizomycotina</taxon>
        <taxon>Sordariomycetes</taxon>
        <taxon>Sordariomycetidae</taxon>
        <taxon>Diaporthales</taxon>
        <taxon>Cytosporaceae</taxon>
        <taxon>Cytospora</taxon>
    </lineage>
</organism>
<dbReference type="GO" id="GO:0004930">
    <property type="term" value="F:G protein-coupled receptor activity"/>
    <property type="evidence" value="ECO:0007669"/>
    <property type="project" value="InterPro"/>
</dbReference>
<feature type="region of interest" description="Disordered" evidence="5">
    <location>
        <begin position="354"/>
        <end position="405"/>
    </location>
</feature>
<reference evidence="8 9" key="1">
    <citation type="journal article" date="2023" name="PLoS ONE">
        <title>Cytospora paraplurivora sp. nov. isolated from orchards with fruit tree decline syndrome in Ontario, Canada.</title>
        <authorList>
            <person name="Ilyukhin E."/>
            <person name="Nguyen H.D.T."/>
            <person name="Castle A.J."/>
            <person name="Ellouze W."/>
        </authorList>
    </citation>
    <scope>NUCLEOTIDE SEQUENCE [LARGE SCALE GENOMIC DNA]</scope>
    <source>
        <strain evidence="8 9">FDS-564</strain>
    </source>
</reference>